<reference evidence="1" key="2">
    <citation type="journal article" date="2015" name="Data Brief">
        <title>Shoot transcriptome of the giant reed, Arundo donax.</title>
        <authorList>
            <person name="Barrero R.A."/>
            <person name="Guerrero F.D."/>
            <person name="Moolhuijzen P."/>
            <person name="Goolsby J.A."/>
            <person name="Tidwell J."/>
            <person name="Bellgard S.E."/>
            <person name="Bellgard M.I."/>
        </authorList>
    </citation>
    <scope>NUCLEOTIDE SEQUENCE</scope>
    <source>
        <tissue evidence="1">Shoot tissue taken approximately 20 cm above the soil surface</tissue>
    </source>
</reference>
<sequence>MSQDSEGTTLNCLKLPLDITTGARILCAISSN</sequence>
<name>A0A0A8Y949_ARUDO</name>
<proteinExistence type="predicted"/>
<evidence type="ECO:0000313" key="1">
    <source>
        <dbReference type="EMBL" id="JAD22821.1"/>
    </source>
</evidence>
<organism evidence="1">
    <name type="scientific">Arundo donax</name>
    <name type="common">Giant reed</name>
    <name type="synonym">Donax arundinaceus</name>
    <dbReference type="NCBI Taxonomy" id="35708"/>
    <lineage>
        <taxon>Eukaryota</taxon>
        <taxon>Viridiplantae</taxon>
        <taxon>Streptophyta</taxon>
        <taxon>Embryophyta</taxon>
        <taxon>Tracheophyta</taxon>
        <taxon>Spermatophyta</taxon>
        <taxon>Magnoliopsida</taxon>
        <taxon>Liliopsida</taxon>
        <taxon>Poales</taxon>
        <taxon>Poaceae</taxon>
        <taxon>PACMAD clade</taxon>
        <taxon>Arundinoideae</taxon>
        <taxon>Arundineae</taxon>
        <taxon>Arundo</taxon>
    </lineage>
</organism>
<dbReference type="AlphaFoldDB" id="A0A0A8Y949"/>
<reference evidence="1" key="1">
    <citation type="submission" date="2014-09" db="EMBL/GenBank/DDBJ databases">
        <authorList>
            <person name="Magalhaes I.L.F."/>
            <person name="Oliveira U."/>
            <person name="Santos F.R."/>
            <person name="Vidigal T.H.D.A."/>
            <person name="Brescovit A.D."/>
            <person name="Santos A.J."/>
        </authorList>
    </citation>
    <scope>NUCLEOTIDE SEQUENCE</scope>
    <source>
        <tissue evidence="1">Shoot tissue taken approximately 20 cm above the soil surface</tissue>
    </source>
</reference>
<dbReference type="EMBL" id="GBRH01275074">
    <property type="protein sequence ID" value="JAD22821.1"/>
    <property type="molecule type" value="Transcribed_RNA"/>
</dbReference>
<accession>A0A0A8Y949</accession>
<protein>
    <submittedName>
        <fullName evidence="1">Uncharacterized protein</fullName>
    </submittedName>
</protein>